<dbReference type="EMBL" id="JANHNZ010000005">
    <property type="protein sequence ID" value="MCQ9210243.1"/>
    <property type="molecule type" value="Genomic_DNA"/>
</dbReference>
<dbReference type="Proteomes" id="UP001059480">
    <property type="component" value="Unassembled WGS sequence"/>
</dbReference>
<evidence type="ECO:0000256" key="1">
    <source>
        <dbReference type="SAM" id="Coils"/>
    </source>
</evidence>
<feature type="coiled-coil region" evidence="1">
    <location>
        <begin position="395"/>
        <end position="422"/>
    </location>
</feature>
<organism evidence="3 4">
    <name type="scientific">Granulicatella seriolae</name>
    <dbReference type="NCBI Taxonomy" id="2967226"/>
    <lineage>
        <taxon>Bacteria</taxon>
        <taxon>Bacillati</taxon>
        <taxon>Bacillota</taxon>
        <taxon>Bacilli</taxon>
        <taxon>Lactobacillales</taxon>
        <taxon>Carnobacteriaceae</taxon>
        <taxon>Granulicatella</taxon>
    </lineage>
</organism>
<reference evidence="3" key="1">
    <citation type="submission" date="2022-07" db="EMBL/GenBank/DDBJ databases">
        <authorList>
            <person name="Jung M.-Y."/>
            <person name="Lee M."/>
        </authorList>
    </citation>
    <scope>NUCLEOTIDE SEQUENCE</scope>
    <source>
        <strain evidence="3">S8</strain>
    </source>
</reference>
<reference evidence="3" key="2">
    <citation type="journal article" date="2023" name="Curr. Microbiol.">
        <title>Granulicatella seriolae sp. nov., a Novel Facultative Anaerobe Isolated from Yellowtail Marine Fish.</title>
        <authorList>
            <person name="Lee M."/>
            <person name="Choi Y.J."/>
            <person name="Farooq A."/>
            <person name="Jeong J.B."/>
            <person name="Jung M.Y."/>
        </authorList>
    </citation>
    <scope>NUCLEOTIDE SEQUENCE</scope>
    <source>
        <strain evidence="3">S8</strain>
    </source>
</reference>
<evidence type="ECO:0000259" key="2">
    <source>
        <dbReference type="Pfam" id="PF03432"/>
    </source>
</evidence>
<dbReference type="RefSeq" id="WP_256945353.1">
    <property type="nucleotide sequence ID" value="NZ_JANHNZ010000005.1"/>
</dbReference>
<keyword evidence="1" id="KW-0175">Coiled coil</keyword>
<accession>A0ABT1WQ13</accession>
<dbReference type="InterPro" id="IPR005094">
    <property type="entry name" value="Endonuclease_MobA/VirD2"/>
</dbReference>
<name>A0ABT1WQ13_9LACT</name>
<protein>
    <submittedName>
        <fullName evidence="3">Relaxase/mobilization nuclease domain-containing protein</fullName>
    </submittedName>
</protein>
<evidence type="ECO:0000313" key="3">
    <source>
        <dbReference type="EMBL" id="MCQ9210243.1"/>
    </source>
</evidence>
<reference evidence="3" key="3">
    <citation type="journal article" date="2023" name="Microbiol. Resour. Announc.">
        <title>Draft Genome Sequence of Granulicatella sp. Strain S8, Isolated from a Marine Fish, Seriola quinqueradiata.</title>
        <authorList>
            <person name="Lee M."/>
            <person name="Farooq A."/>
            <person name="Jeong J.B."/>
            <person name="Jung M.Y."/>
        </authorList>
    </citation>
    <scope>NUCLEOTIDE SEQUENCE</scope>
    <source>
        <strain evidence="3">S8</strain>
    </source>
</reference>
<feature type="domain" description="MobA/VirD2-like nuclease" evidence="2">
    <location>
        <begin position="19"/>
        <end position="147"/>
    </location>
</feature>
<dbReference type="Pfam" id="PF03432">
    <property type="entry name" value="Relaxase"/>
    <property type="match status" value="1"/>
</dbReference>
<evidence type="ECO:0000313" key="4">
    <source>
        <dbReference type="Proteomes" id="UP001059480"/>
    </source>
</evidence>
<comment type="caution">
    <text evidence="3">The sequence shown here is derived from an EMBL/GenBank/DDBJ whole genome shotgun (WGS) entry which is preliminary data.</text>
</comment>
<keyword evidence="4" id="KW-1185">Reference proteome</keyword>
<feature type="coiled-coil region" evidence="1">
    <location>
        <begin position="307"/>
        <end position="334"/>
    </location>
</feature>
<gene>
    <name evidence="3" type="ORF">NPA36_06740</name>
</gene>
<proteinExistence type="predicted"/>
<sequence>MAITKIHPIKSTLNFAIDYITNADKTDEKLLVSSYLCHPISAHTAFIKTREDANTSGSVIARHLIQSFYPGETTPDKAHEIGLELCKKILKDEYQYVLSTHVDKGHIHNHIIFNNVNSRTGKCYQSNKRSYHQIRFQSDTLCKENNLSVIDEYYEAYKRKYKTNGKSWYENEQHKKRTSWKSKLQFDIDRFIKQSKDWNEFLSKMSSQGYEIKQGKHIAFKHKDKERFTRAKTIGEDYTEEKIKERIQEAVNTRSEKPKSRVKNIIDVESNIKVKESKGYEFWAKKHNLKVMADSVLFLREQGIKSVAQLDVLIQEQADNRQELQEKIKSIDDKSTQLSAVMEHAHTIKQFKEIYKYHKENPNDTQFENEYSREIALYKVAATELLETYKKLPDTKEILTELDVLQEKKNTLMKEYSDSKTNMDDLFTIRKNFEQYMGKEMER</sequence>